<keyword evidence="5 6" id="KW-0408">Iron</keyword>
<evidence type="ECO:0000313" key="11">
    <source>
        <dbReference type="Proteomes" id="UP000027439"/>
    </source>
</evidence>
<dbReference type="GO" id="GO:0020037">
    <property type="term" value="F:heme binding"/>
    <property type="evidence" value="ECO:0007669"/>
    <property type="project" value="InterPro"/>
</dbReference>
<keyword evidence="12" id="KW-1185">Reference proteome</keyword>
<sequence length="122" mass="12353">MFEARVASGALVVALSCLGVSMSMSAFAADQPAPATANAIAIARSNACMGCHAVDRKLVGPSFQQVAQKYKGDAQASAKLAKKVKDGGAGVWGSIPMPSHPAMNDGDVKAVVAWVLAGAPQK</sequence>
<dbReference type="PROSITE" id="PS51257">
    <property type="entry name" value="PROKAR_LIPOPROTEIN"/>
    <property type="match status" value="1"/>
</dbReference>
<feature type="chain" id="PRO_5001663774" evidence="7">
    <location>
        <begin position="29"/>
        <end position="122"/>
    </location>
</feature>
<evidence type="ECO:0000313" key="12">
    <source>
        <dbReference type="Proteomes" id="UP000597138"/>
    </source>
</evidence>
<evidence type="ECO:0000256" key="7">
    <source>
        <dbReference type="SAM" id="SignalP"/>
    </source>
</evidence>
<evidence type="ECO:0000256" key="6">
    <source>
        <dbReference type="PIRSR" id="PIRSR602324-1"/>
    </source>
</evidence>
<dbReference type="GO" id="GO:0005506">
    <property type="term" value="F:iron ion binding"/>
    <property type="evidence" value="ECO:0007669"/>
    <property type="project" value="InterPro"/>
</dbReference>
<reference evidence="12" key="3">
    <citation type="journal article" date="2019" name="Int. J. Syst. Evol. Microbiol.">
        <title>The Global Catalogue of Microorganisms (GCM) 10K type strain sequencing project: providing services to taxonomists for standard genome sequencing and annotation.</title>
        <authorList>
            <consortium name="The Broad Institute Genomics Platform"/>
            <consortium name="The Broad Institute Genome Sequencing Center for Infectious Disease"/>
            <person name="Wu L."/>
            <person name="Ma J."/>
        </authorList>
    </citation>
    <scope>NUCLEOTIDE SEQUENCE [LARGE SCALE GENOMIC DNA]</scope>
    <source>
        <strain evidence="12">CGMCC 1.11013</strain>
    </source>
</reference>
<name>A0A069NWW3_9BURK</name>
<gene>
    <name evidence="10" type="ORF">BG57_17685</name>
    <name evidence="9" type="ORF">GCM10010985_58760</name>
</gene>
<comment type="caution">
    <text evidence="10">The sequence shown here is derived from an EMBL/GenBank/DDBJ whole genome shotgun (WGS) entry which is preliminary data.</text>
</comment>
<dbReference type="Gene3D" id="1.10.760.10">
    <property type="entry name" value="Cytochrome c-like domain"/>
    <property type="match status" value="1"/>
</dbReference>
<evidence type="ECO:0000256" key="4">
    <source>
        <dbReference type="ARBA" id="ARBA00022982"/>
    </source>
</evidence>
<accession>A0A069NWW3</accession>
<evidence type="ECO:0000313" key="9">
    <source>
        <dbReference type="EMBL" id="GGD96364.1"/>
    </source>
</evidence>
<dbReference type="eggNOG" id="COG4654">
    <property type="taxonomic scope" value="Bacteria"/>
</dbReference>
<comment type="PTM">
    <text evidence="6">Binds 1 heme c group covalently per subunit.</text>
</comment>
<feature type="signal peptide" evidence="7">
    <location>
        <begin position="1"/>
        <end position="28"/>
    </location>
</feature>
<dbReference type="EMBL" id="JFHE01000030">
    <property type="protein sequence ID" value="KDR29521.1"/>
    <property type="molecule type" value="Genomic_DNA"/>
</dbReference>
<feature type="binding site" description="covalent" evidence="6">
    <location>
        <position position="52"/>
    </location>
    <ligand>
        <name>heme c</name>
        <dbReference type="ChEBI" id="CHEBI:61717"/>
    </ligand>
</feature>
<dbReference type="Proteomes" id="UP000597138">
    <property type="component" value="Unassembled WGS sequence"/>
</dbReference>
<dbReference type="InterPro" id="IPR036909">
    <property type="entry name" value="Cyt_c-like_dom_sf"/>
</dbReference>
<feature type="binding site" description="covalent" evidence="6">
    <location>
        <position position="97"/>
    </location>
    <ligand>
        <name>heme c</name>
        <dbReference type="ChEBI" id="CHEBI:61717"/>
    </ligand>
</feature>
<evidence type="ECO:0000256" key="1">
    <source>
        <dbReference type="ARBA" id="ARBA00022448"/>
    </source>
</evidence>
<dbReference type="STRING" id="1071679.BG57_17685"/>
<dbReference type="Pfam" id="PF00034">
    <property type="entry name" value="Cytochrom_C"/>
    <property type="match status" value="1"/>
</dbReference>
<evidence type="ECO:0000256" key="3">
    <source>
        <dbReference type="ARBA" id="ARBA00022723"/>
    </source>
</evidence>
<keyword evidence="4" id="KW-0249">Electron transport</keyword>
<organism evidence="10 11">
    <name type="scientific">Caballeronia grimmiae</name>
    <dbReference type="NCBI Taxonomy" id="1071679"/>
    <lineage>
        <taxon>Bacteria</taxon>
        <taxon>Pseudomonadati</taxon>
        <taxon>Pseudomonadota</taxon>
        <taxon>Betaproteobacteria</taxon>
        <taxon>Burkholderiales</taxon>
        <taxon>Burkholderiaceae</taxon>
        <taxon>Caballeronia</taxon>
    </lineage>
</organism>
<dbReference type="Proteomes" id="UP000027439">
    <property type="component" value="Unassembled WGS sequence"/>
</dbReference>
<protein>
    <submittedName>
        <fullName evidence="10">Cytochrome C</fullName>
    </submittedName>
</protein>
<reference evidence="10 11" key="2">
    <citation type="submission" date="2014-03" db="EMBL/GenBank/DDBJ databases">
        <title>Draft Genome Sequences of Four Burkholderia Strains.</title>
        <authorList>
            <person name="Liu X.Y."/>
            <person name="Li C.X."/>
            <person name="Xu J.H."/>
        </authorList>
    </citation>
    <scope>NUCLEOTIDE SEQUENCE [LARGE SCALE GENOMIC DNA]</scope>
    <source>
        <strain evidence="10 11">R27</strain>
    </source>
</reference>
<dbReference type="AlphaFoldDB" id="A0A069NWW3"/>
<evidence type="ECO:0000259" key="8">
    <source>
        <dbReference type="PROSITE" id="PS51007"/>
    </source>
</evidence>
<evidence type="ECO:0000256" key="5">
    <source>
        <dbReference type="ARBA" id="ARBA00023004"/>
    </source>
</evidence>
<keyword evidence="7" id="KW-0732">Signal</keyword>
<dbReference type="InterPro" id="IPR002324">
    <property type="entry name" value="Cyt_c_ID"/>
</dbReference>
<dbReference type="GO" id="GO:0009055">
    <property type="term" value="F:electron transfer activity"/>
    <property type="evidence" value="ECO:0007669"/>
    <property type="project" value="InterPro"/>
</dbReference>
<dbReference type="InterPro" id="IPR009056">
    <property type="entry name" value="Cyt_c-like_dom"/>
</dbReference>
<dbReference type="PRINTS" id="PR00606">
    <property type="entry name" value="CYTCHROMECID"/>
</dbReference>
<evidence type="ECO:0000313" key="10">
    <source>
        <dbReference type="EMBL" id="KDR29521.1"/>
    </source>
</evidence>
<evidence type="ECO:0000256" key="2">
    <source>
        <dbReference type="ARBA" id="ARBA00022617"/>
    </source>
</evidence>
<reference evidence="9" key="1">
    <citation type="journal article" date="2014" name="Int. J. Syst. Evol. Microbiol.">
        <title>Complete genome of a new Firmicutes species belonging to the dominant human colonic microbiota ('Ruminococcus bicirculans') reveals two chromosomes and a selective capacity to utilize plant glucans.</title>
        <authorList>
            <consortium name="NISC Comparative Sequencing Program"/>
            <person name="Wegmann U."/>
            <person name="Louis P."/>
            <person name="Goesmann A."/>
            <person name="Henrissat B."/>
            <person name="Duncan S.H."/>
            <person name="Flint H.J."/>
        </authorList>
    </citation>
    <scope>NUCLEOTIDE SEQUENCE</scope>
    <source>
        <strain evidence="9">CGMCC 1.11013</strain>
    </source>
</reference>
<feature type="domain" description="Cytochrome c" evidence="8">
    <location>
        <begin position="4"/>
        <end position="119"/>
    </location>
</feature>
<keyword evidence="3 6" id="KW-0479">Metal-binding</keyword>
<feature type="binding site" description="covalent" evidence="6">
    <location>
        <position position="48"/>
    </location>
    <ligand>
        <name>heme c</name>
        <dbReference type="ChEBI" id="CHEBI:61717"/>
    </ligand>
</feature>
<dbReference type="EMBL" id="BMEG01000016">
    <property type="protein sequence ID" value="GGD96364.1"/>
    <property type="molecule type" value="Genomic_DNA"/>
</dbReference>
<proteinExistence type="predicted"/>
<reference evidence="9" key="4">
    <citation type="submission" date="2024-05" db="EMBL/GenBank/DDBJ databases">
        <authorList>
            <person name="Sun Q."/>
            <person name="Zhou Y."/>
        </authorList>
    </citation>
    <scope>NUCLEOTIDE SEQUENCE</scope>
    <source>
        <strain evidence="9">CGMCC 1.11013</strain>
    </source>
</reference>
<keyword evidence="2 6" id="KW-0349">Heme</keyword>
<dbReference type="PROSITE" id="PS51007">
    <property type="entry name" value="CYTC"/>
    <property type="match status" value="1"/>
</dbReference>
<dbReference type="SUPFAM" id="SSF46626">
    <property type="entry name" value="Cytochrome c"/>
    <property type="match status" value="1"/>
</dbReference>
<keyword evidence="1" id="KW-0813">Transport</keyword>